<evidence type="ECO:0000256" key="3">
    <source>
        <dbReference type="ARBA" id="ARBA00023125"/>
    </source>
</evidence>
<reference evidence="8" key="1">
    <citation type="journal article" date="2019" name="Int. J. Syst. Evol. Microbiol.">
        <title>The Global Catalogue of Microorganisms (GCM) 10K type strain sequencing project: providing services to taxonomists for standard genome sequencing and annotation.</title>
        <authorList>
            <consortium name="The Broad Institute Genomics Platform"/>
            <consortium name="The Broad Institute Genome Sequencing Center for Infectious Disease"/>
            <person name="Wu L."/>
            <person name="Ma J."/>
        </authorList>
    </citation>
    <scope>NUCLEOTIDE SEQUENCE [LARGE SCALE GENOMIC DNA]</scope>
    <source>
        <strain evidence="8">JCM 17938</strain>
    </source>
</reference>
<evidence type="ECO:0000256" key="1">
    <source>
        <dbReference type="ARBA" id="ARBA00022491"/>
    </source>
</evidence>
<dbReference type="InterPro" id="IPR050109">
    <property type="entry name" value="HTH-type_TetR-like_transc_reg"/>
</dbReference>
<protein>
    <submittedName>
        <fullName evidence="7">TetR/AcrR family transcriptional regulator</fullName>
    </submittedName>
</protein>
<evidence type="ECO:0000256" key="5">
    <source>
        <dbReference type="PROSITE-ProRule" id="PRU00335"/>
    </source>
</evidence>
<dbReference type="RefSeq" id="WP_345347757.1">
    <property type="nucleotide sequence ID" value="NZ_BAABHJ010000002.1"/>
</dbReference>
<dbReference type="InterPro" id="IPR009057">
    <property type="entry name" value="Homeodomain-like_sf"/>
</dbReference>
<dbReference type="Pfam" id="PF02909">
    <property type="entry name" value="TetR_C_1"/>
    <property type="match status" value="1"/>
</dbReference>
<dbReference type="SUPFAM" id="SSF48498">
    <property type="entry name" value="Tetracyclin repressor-like, C-terminal domain"/>
    <property type="match status" value="1"/>
</dbReference>
<dbReference type="PRINTS" id="PR00400">
    <property type="entry name" value="TETREPRESSOR"/>
</dbReference>
<evidence type="ECO:0000313" key="8">
    <source>
        <dbReference type="Proteomes" id="UP001500212"/>
    </source>
</evidence>
<keyword evidence="3 5" id="KW-0238">DNA-binding</keyword>
<dbReference type="PRINTS" id="PR00455">
    <property type="entry name" value="HTHTETR"/>
</dbReference>
<accession>A0ABP8TDT0</accession>
<dbReference type="Gene3D" id="1.10.357.10">
    <property type="entry name" value="Tetracycline Repressor, domain 2"/>
    <property type="match status" value="1"/>
</dbReference>
<dbReference type="InterPro" id="IPR003012">
    <property type="entry name" value="Tet_transcr_reg_TetR"/>
</dbReference>
<dbReference type="InterPro" id="IPR001647">
    <property type="entry name" value="HTH_TetR"/>
</dbReference>
<dbReference type="PANTHER" id="PTHR30055:SF151">
    <property type="entry name" value="TRANSCRIPTIONAL REGULATORY PROTEIN"/>
    <property type="match status" value="1"/>
</dbReference>
<evidence type="ECO:0000256" key="4">
    <source>
        <dbReference type="ARBA" id="ARBA00023163"/>
    </source>
</evidence>
<dbReference type="Pfam" id="PF00440">
    <property type="entry name" value="TetR_N"/>
    <property type="match status" value="1"/>
</dbReference>
<keyword evidence="4" id="KW-0804">Transcription</keyword>
<organism evidence="7 8">
    <name type="scientific">Actinoallomurus liliacearum</name>
    <dbReference type="NCBI Taxonomy" id="1080073"/>
    <lineage>
        <taxon>Bacteria</taxon>
        <taxon>Bacillati</taxon>
        <taxon>Actinomycetota</taxon>
        <taxon>Actinomycetes</taxon>
        <taxon>Streptosporangiales</taxon>
        <taxon>Thermomonosporaceae</taxon>
        <taxon>Actinoallomurus</taxon>
    </lineage>
</organism>
<dbReference type="EMBL" id="BAABHJ010000002">
    <property type="protein sequence ID" value="GAA4602047.1"/>
    <property type="molecule type" value="Genomic_DNA"/>
</dbReference>
<proteinExistence type="predicted"/>
<comment type="caution">
    <text evidence="7">The sequence shown here is derived from an EMBL/GenBank/DDBJ whole genome shotgun (WGS) entry which is preliminary data.</text>
</comment>
<dbReference type="PROSITE" id="PS50977">
    <property type="entry name" value="HTH_TETR_2"/>
    <property type="match status" value="1"/>
</dbReference>
<dbReference type="SUPFAM" id="SSF46689">
    <property type="entry name" value="Homeodomain-like"/>
    <property type="match status" value="1"/>
</dbReference>
<name>A0ABP8TDT0_9ACTN</name>
<keyword evidence="8" id="KW-1185">Reference proteome</keyword>
<evidence type="ECO:0000256" key="2">
    <source>
        <dbReference type="ARBA" id="ARBA00023015"/>
    </source>
</evidence>
<keyword evidence="1" id="KW-0678">Repressor</keyword>
<gene>
    <name evidence="7" type="ORF">GCM10023195_05890</name>
</gene>
<dbReference type="InterPro" id="IPR036271">
    <property type="entry name" value="Tet_transcr_reg_TetR-rel_C_sf"/>
</dbReference>
<feature type="domain" description="HTH tetR-type" evidence="6">
    <location>
        <begin position="2"/>
        <end position="62"/>
    </location>
</feature>
<evidence type="ECO:0000259" key="6">
    <source>
        <dbReference type="PROSITE" id="PS50977"/>
    </source>
</evidence>
<dbReference type="Proteomes" id="UP001500212">
    <property type="component" value="Unassembled WGS sequence"/>
</dbReference>
<dbReference type="InterPro" id="IPR004111">
    <property type="entry name" value="Repressor_TetR_C"/>
</dbReference>
<evidence type="ECO:0000313" key="7">
    <source>
        <dbReference type="EMBL" id="GAA4602047.1"/>
    </source>
</evidence>
<feature type="DNA-binding region" description="H-T-H motif" evidence="5">
    <location>
        <begin position="25"/>
        <end position="44"/>
    </location>
</feature>
<keyword evidence="2" id="KW-0805">Transcription regulation</keyword>
<dbReference type="Gene3D" id="1.10.10.60">
    <property type="entry name" value="Homeodomain-like"/>
    <property type="match status" value="1"/>
</dbReference>
<dbReference type="PANTHER" id="PTHR30055">
    <property type="entry name" value="HTH-TYPE TRANSCRIPTIONAL REGULATOR RUTR"/>
    <property type="match status" value="1"/>
</dbReference>
<sequence>MRLTRDQVVAGGLDLLDEVGLDKLTMRRLAAALGVQNGATYWHFSSKQALLEAMADRMLEDVTITVDPGLSWDARVAETAHRLRRALLARRDGARLFAGVFFPLPNALAYGETMTATLREAGLALRDAVWAVDALTYYVVGHATEEQLAEALPDGGRSAVARLRSALDPDRHPVMHAAAGDVAAPHPQEHFRYGLDLLLTGIRARLDGPVP</sequence>